<dbReference type="eggNOG" id="KOG0117">
    <property type="taxonomic scope" value="Eukaryota"/>
</dbReference>
<evidence type="ECO:0000256" key="5">
    <source>
        <dbReference type="ARBA" id="ARBA00022737"/>
    </source>
</evidence>
<dbReference type="GO" id="GO:0007281">
    <property type="term" value="P:germ cell development"/>
    <property type="evidence" value="ECO:0007669"/>
    <property type="project" value="InterPro"/>
</dbReference>
<feature type="domain" description="RRM" evidence="10">
    <location>
        <begin position="54"/>
        <end position="132"/>
    </location>
</feature>
<dbReference type="Pfam" id="PF00076">
    <property type="entry name" value="RRM_1"/>
    <property type="match status" value="1"/>
</dbReference>
<dbReference type="SMART" id="SM00360">
    <property type="entry name" value="RRM"/>
    <property type="match status" value="2"/>
</dbReference>
<organism evidence="11 12">
    <name type="scientific">Alligator mississippiensis</name>
    <name type="common">American alligator</name>
    <dbReference type="NCBI Taxonomy" id="8496"/>
    <lineage>
        <taxon>Eukaryota</taxon>
        <taxon>Metazoa</taxon>
        <taxon>Chordata</taxon>
        <taxon>Craniata</taxon>
        <taxon>Vertebrata</taxon>
        <taxon>Euteleostomi</taxon>
        <taxon>Archelosauria</taxon>
        <taxon>Archosauria</taxon>
        <taxon>Crocodylia</taxon>
        <taxon>Alligatoridae</taxon>
        <taxon>Alligatorinae</taxon>
        <taxon>Alligator</taxon>
    </lineage>
</organism>
<evidence type="ECO:0000256" key="8">
    <source>
        <dbReference type="ARBA" id="ARBA00072228"/>
    </source>
</evidence>
<dbReference type="InterPro" id="IPR035979">
    <property type="entry name" value="RBD_domain_sf"/>
</dbReference>
<dbReference type="CDD" id="cd12487">
    <property type="entry name" value="RRM1_DND1"/>
    <property type="match status" value="1"/>
</dbReference>
<dbReference type="PhylomeDB" id="A0A151NQN0"/>
<keyword evidence="5" id="KW-0677">Repeat</keyword>
<dbReference type="Pfam" id="PF14709">
    <property type="entry name" value="DND1_DSRM"/>
    <property type="match status" value="1"/>
</dbReference>
<sequence>MEGQMWSDTINQANKTALLAWVKETGIHLVQVNGQRKYGGPPPGWVGDPPPSGSEVFIGKLPQDMYENKLIPLFQSVGKLYEFRLMMTFSGLNRGFAYAKYSDCRSAQVAITTLNNFEVQKGCLIMVCKSTEKCELCMDGLPSSVSLGQLQMVLQEVTTGVKNVSLYPNPSRKQGQLAVLKYHSHWAAAMAKKTLAEGNLDLHGEEIHVDWLKPEMKQKLRNSLGKTSSEGLKLGCDGGASSQRPDVPVPSPLHVPLSSMLDYLSALCKKQQLGEPVYLTKCVQVNPDGWMRFWYQVVIPGYPSPFRGFIWIKPDQSGLGEHEKAKNAAAFQVLKTLGCPLF</sequence>
<keyword evidence="12" id="KW-1185">Reference proteome</keyword>
<keyword evidence="4" id="KW-0963">Cytoplasm</keyword>
<evidence type="ECO:0000259" key="10">
    <source>
        <dbReference type="PROSITE" id="PS50102"/>
    </source>
</evidence>
<evidence type="ECO:0000256" key="6">
    <source>
        <dbReference type="ARBA" id="ARBA00022884"/>
    </source>
</evidence>
<dbReference type="InterPro" id="IPR044448">
    <property type="entry name" value="DND1_DSRM"/>
</dbReference>
<dbReference type="CTD" id="373863"/>
<comment type="caution">
    <text evidence="11">The sequence shown here is derived from an EMBL/GenBank/DDBJ whole genome shotgun (WGS) entry which is preliminary data.</text>
</comment>
<dbReference type="PANTHER" id="PTHR21245">
    <property type="entry name" value="HETEROGENEOUS NUCLEAR RIBONUCLEOPROTEIN"/>
    <property type="match status" value="1"/>
</dbReference>
<accession>A0A151NQN0</accession>
<evidence type="ECO:0000256" key="7">
    <source>
        <dbReference type="ARBA" id="ARBA00023242"/>
    </source>
</evidence>
<evidence type="ECO:0000256" key="1">
    <source>
        <dbReference type="ARBA" id="ARBA00004123"/>
    </source>
</evidence>
<protein>
    <recommendedName>
        <fullName evidence="8">Dead end protein homolog 1</fullName>
    </recommendedName>
</protein>
<dbReference type="InterPro" id="IPR012677">
    <property type="entry name" value="Nucleotide-bd_a/b_plait_sf"/>
</dbReference>
<evidence type="ECO:0000313" key="12">
    <source>
        <dbReference type="Proteomes" id="UP000050525"/>
    </source>
</evidence>
<evidence type="ECO:0000313" key="11">
    <source>
        <dbReference type="EMBL" id="KYO39157.1"/>
    </source>
</evidence>
<dbReference type="SUPFAM" id="SSF54928">
    <property type="entry name" value="RNA-binding domain, RBD"/>
    <property type="match status" value="1"/>
</dbReference>
<dbReference type="FunFam" id="3.30.70.330:FF:000370">
    <property type="entry name" value="Dead end protein homolog 1"/>
    <property type="match status" value="1"/>
</dbReference>
<dbReference type="KEGG" id="amj:102575700"/>
<dbReference type="CDD" id="cd20313">
    <property type="entry name" value="DSRM_DND1"/>
    <property type="match status" value="1"/>
</dbReference>
<keyword evidence="6 9" id="KW-0694">RNA-binding</keyword>
<dbReference type="GO" id="GO:0003723">
    <property type="term" value="F:RNA binding"/>
    <property type="evidence" value="ECO:0007669"/>
    <property type="project" value="UniProtKB-UniRule"/>
</dbReference>
<gene>
    <name evidence="11" type="primary">DND1</name>
    <name evidence="11" type="ORF">Y1Q_0004806</name>
</gene>
<dbReference type="RefSeq" id="XP_014462031.1">
    <property type="nucleotide sequence ID" value="XM_014606545.3"/>
</dbReference>
<keyword evidence="7" id="KW-0539">Nucleus</keyword>
<dbReference type="STRING" id="8496.A0A151NQN0"/>
<dbReference type="Proteomes" id="UP000050525">
    <property type="component" value="Unassembled WGS sequence"/>
</dbReference>
<keyword evidence="3" id="KW-0217">Developmental protein</keyword>
<dbReference type="InterPro" id="IPR034414">
    <property type="entry name" value="DND1_RRM1"/>
</dbReference>
<comment type="subcellular location">
    <subcellularLocation>
        <location evidence="2">Cytoplasm</location>
    </subcellularLocation>
    <subcellularLocation>
        <location evidence="1">Nucleus</location>
    </subcellularLocation>
</comment>
<evidence type="ECO:0000256" key="4">
    <source>
        <dbReference type="ARBA" id="ARBA00022490"/>
    </source>
</evidence>
<name>A0A151NQN0_ALLMI</name>
<evidence type="ECO:0000256" key="2">
    <source>
        <dbReference type="ARBA" id="ARBA00004496"/>
    </source>
</evidence>
<dbReference type="EMBL" id="AKHW03002337">
    <property type="protein sequence ID" value="KYO39157.1"/>
    <property type="molecule type" value="Genomic_DNA"/>
</dbReference>
<dbReference type="PROSITE" id="PS50102">
    <property type="entry name" value="RRM"/>
    <property type="match status" value="1"/>
</dbReference>
<dbReference type="Gene3D" id="3.30.70.330">
    <property type="match status" value="2"/>
</dbReference>
<dbReference type="GO" id="GO:0005634">
    <property type="term" value="C:nucleus"/>
    <property type="evidence" value="ECO:0007669"/>
    <property type="project" value="UniProtKB-SubCell"/>
</dbReference>
<dbReference type="OrthoDB" id="3800936at2759"/>
<dbReference type="InterPro" id="IPR000504">
    <property type="entry name" value="RRM_dom"/>
</dbReference>
<dbReference type="AlphaFoldDB" id="A0A151NQN0"/>
<evidence type="ECO:0000256" key="9">
    <source>
        <dbReference type="PROSITE-ProRule" id="PRU00176"/>
    </source>
</evidence>
<evidence type="ECO:0000256" key="3">
    <source>
        <dbReference type="ARBA" id="ARBA00022473"/>
    </source>
</evidence>
<dbReference type="GeneID" id="102575700"/>
<dbReference type="GO" id="GO:0005737">
    <property type="term" value="C:cytoplasm"/>
    <property type="evidence" value="ECO:0007669"/>
    <property type="project" value="UniProtKB-SubCell"/>
</dbReference>
<reference evidence="11 12" key="1">
    <citation type="journal article" date="2012" name="Genome Biol.">
        <title>Sequencing three crocodilian genomes to illuminate the evolution of archosaurs and amniotes.</title>
        <authorList>
            <person name="St John J.A."/>
            <person name="Braun E.L."/>
            <person name="Isberg S.R."/>
            <person name="Miles L.G."/>
            <person name="Chong A.Y."/>
            <person name="Gongora J."/>
            <person name="Dalzell P."/>
            <person name="Moran C."/>
            <person name="Bed'hom B."/>
            <person name="Abzhanov A."/>
            <person name="Burgess S.C."/>
            <person name="Cooksey A.M."/>
            <person name="Castoe T.A."/>
            <person name="Crawford N.G."/>
            <person name="Densmore L.D."/>
            <person name="Drew J.C."/>
            <person name="Edwards S.V."/>
            <person name="Faircloth B.C."/>
            <person name="Fujita M.K."/>
            <person name="Greenwold M.J."/>
            <person name="Hoffmann F.G."/>
            <person name="Howard J.M."/>
            <person name="Iguchi T."/>
            <person name="Janes D.E."/>
            <person name="Khan S.Y."/>
            <person name="Kohno S."/>
            <person name="de Koning A.J."/>
            <person name="Lance S.L."/>
            <person name="McCarthy F.M."/>
            <person name="McCormack J.E."/>
            <person name="Merchant M.E."/>
            <person name="Peterson D.G."/>
            <person name="Pollock D.D."/>
            <person name="Pourmand N."/>
            <person name="Raney B.J."/>
            <person name="Roessler K.A."/>
            <person name="Sanford J.R."/>
            <person name="Sawyer R.H."/>
            <person name="Schmidt C.J."/>
            <person name="Triplett E.W."/>
            <person name="Tuberville T.D."/>
            <person name="Venegas-Anaya M."/>
            <person name="Howard J.T."/>
            <person name="Jarvis E.D."/>
            <person name="Guillette L.J.Jr."/>
            <person name="Glenn T.C."/>
            <person name="Green R.E."/>
            <person name="Ray D.A."/>
        </authorList>
    </citation>
    <scope>NUCLEOTIDE SEQUENCE [LARGE SCALE GENOMIC DNA]</scope>
    <source>
        <strain evidence="11">KSC_2009_1</strain>
    </source>
</reference>
<proteinExistence type="predicted"/>